<evidence type="ECO:0000256" key="1">
    <source>
        <dbReference type="SAM" id="Phobius"/>
    </source>
</evidence>
<protein>
    <recommendedName>
        <fullName evidence="2">DUF7164 domain-containing protein</fullName>
    </recommendedName>
</protein>
<keyword evidence="1" id="KW-1133">Transmembrane helix</keyword>
<organism evidence="3 4">
    <name type="scientific">Rotaria sordida</name>
    <dbReference type="NCBI Taxonomy" id="392033"/>
    <lineage>
        <taxon>Eukaryota</taxon>
        <taxon>Metazoa</taxon>
        <taxon>Spiralia</taxon>
        <taxon>Gnathifera</taxon>
        <taxon>Rotifera</taxon>
        <taxon>Eurotatoria</taxon>
        <taxon>Bdelloidea</taxon>
        <taxon>Philodinida</taxon>
        <taxon>Philodinidae</taxon>
        <taxon>Rotaria</taxon>
    </lineage>
</organism>
<reference evidence="3" key="1">
    <citation type="submission" date="2021-02" db="EMBL/GenBank/DDBJ databases">
        <authorList>
            <person name="Nowell W R."/>
        </authorList>
    </citation>
    <scope>NUCLEOTIDE SEQUENCE</scope>
</reference>
<sequence>MNFILTEVMLHKRRFFLKWISIIIAYICIFLLSYEYGTSKRHIPVEEVTNEPRHLTIKRLFYDHVEYLNSSMILNMINKELKQLLPFEMGNTNNQTSNIRHGLVVFYDFSNHHILFQQFLWLYSSWIQLRQHTYIQNDLILFISSSTIPNDFKKLKNITKSLNNKNQFIIYSCTTLIDSILNKNYKILNNFSIHFHMELARLFYWQQTRLSSLLLFLIDEYKNKLLIYDYIFRLDIDSFLMSNFYVYQQTSSFILGESIPYDQYTLNRLERIQKYFYLKSKSKIMKQSITISWFGRLNFISKLTREIILMALWLIKEEFTESERLHHLTYLNYPSWYIDGLLEYATAIILSLNQYEKFYDKIFYQFDCHHVLTNCLHISFRDPSHHLHLSKHSLRLLTNINQSNLTNNELYIYRTVIKSNGMFQLYFS</sequence>
<proteinExistence type="predicted"/>
<gene>
    <name evidence="3" type="ORF">OTI717_LOCUS203</name>
</gene>
<feature type="domain" description="DUF7164" evidence="2">
    <location>
        <begin position="96"/>
        <end position="351"/>
    </location>
</feature>
<dbReference type="Pfam" id="PF23741">
    <property type="entry name" value="DUF7164"/>
    <property type="match status" value="1"/>
</dbReference>
<dbReference type="Proteomes" id="UP000663823">
    <property type="component" value="Unassembled WGS sequence"/>
</dbReference>
<dbReference type="AlphaFoldDB" id="A0A818FIC9"/>
<comment type="caution">
    <text evidence="3">The sequence shown here is derived from an EMBL/GenBank/DDBJ whole genome shotgun (WGS) entry which is preliminary data.</text>
</comment>
<evidence type="ECO:0000259" key="2">
    <source>
        <dbReference type="Pfam" id="PF23741"/>
    </source>
</evidence>
<evidence type="ECO:0000313" key="4">
    <source>
        <dbReference type="Proteomes" id="UP000663823"/>
    </source>
</evidence>
<feature type="transmembrane region" description="Helical" evidence="1">
    <location>
        <begin position="15"/>
        <end position="34"/>
    </location>
</feature>
<name>A0A818FIC9_9BILA</name>
<evidence type="ECO:0000313" key="3">
    <source>
        <dbReference type="EMBL" id="CAF3475529.1"/>
    </source>
</evidence>
<accession>A0A818FIC9</accession>
<keyword evidence="1" id="KW-0472">Membrane</keyword>
<dbReference type="InterPro" id="IPR055588">
    <property type="entry name" value="DUF7164"/>
</dbReference>
<keyword evidence="1" id="KW-0812">Transmembrane</keyword>
<dbReference type="EMBL" id="CAJOAX010000006">
    <property type="protein sequence ID" value="CAF3475529.1"/>
    <property type="molecule type" value="Genomic_DNA"/>
</dbReference>